<organism evidence="3 4">
    <name type="scientific">Parabacteroides absconsus</name>
    <dbReference type="NCBI Taxonomy" id="2951805"/>
    <lineage>
        <taxon>Bacteria</taxon>
        <taxon>Pseudomonadati</taxon>
        <taxon>Bacteroidota</taxon>
        <taxon>Bacteroidia</taxon>
        <taxon>Bacteroidales</taxon>
        <taxon>Tannerellaceae</taxon>
        <taxon>Parabacteroides</taxon>
    </lineage>
</organism>
<evidence type="ECO:0000256" key="1">
    <source>
        <dbReference type="SAM" id="Phobius"/>
    </source>
</evidence>
<keyword evidence="3" id="KW-0328">Glycosyltransferase</keyword>
<evidence type="ECO:0000313" key="3">
    <source>
        <dbReference type="EMBL" id="WWV65357.1"/>
    </source>
</evidence>
<proteinExistence type="predicted"/>
<gene>
    <name evidence="3" type="ORF">NEE14_010070</name>
</gene>
<protein>
    <submittedName>
        <fullName evidence="3">Glycosyltransferase</fullName>
        <ecNumber evidence="3">2.4.-.-</ecNumber>
    </submittedName>
</protein>
<dbReference type="InterPro" id="IPR001173">
    <property type="entry name" value="Glyco_trans_2-like"/>
</dbReference>
<feature type="transmembrane region" description="Helical" evidence="1">
    <location>
        <begin position="287"/>
        <end position="313"/>
    </location>
</feature>
<keyword evidence="4" id="KW-1185">Reference proteome</keyword>
<keyword evidence="3" id="KW-0808">Transferase</keyword>
<dbReference type="InterPro" id="IPR050834">
    <property type="entry name" value="Glycosyltransf_2"/>
</dbReference>
<evidence type="ECO:0000259" key="2">
    <source>
        <dbReference type="Pfam" id="PF00535"/>
    </source>
</evidence>
<dbReference type="Proteomes" id="UP001320603">
    <property type="component" value="Chromosome"/>
</dbReference>
<dbReference type="EC" id="2.4.-.-" evidence="3"/>
<keyword evidence="1" id="KW-1133">Transmembrane helix</keyword>
<accession>A0ABZ2IHV3</accession>
<dbReference type="GO" id="GO:0016757">
    <property type="term" value="F:glycosyltransferase activity"/>
    <property type="evidence" value="ECO:0007669"/>
    <property type="project" value="UniProtKB-KW"/>
</dbReference>
<keyword evidence="1" id="KW-0812">Transmembrane</keyword>
<sequence length="320" mass="36536">MRYYSIIIPVYNRPDEVDDLLYSLTLQTYTNFEILVIEDGSTVPCQSVVERYEKKLKIRYFTIPNGGPSVARNYGARISEGEYLLILDSDCIVPETYLEAIEQSLNETPADAFGGPDCAHPSFNAMQKAISYAMTSFFTTGGIRGGKKKLDQFYPRSFNMGIRRDVFIKLDGFDTSMRYGEDIDFSTRIIQAGYVTRLFPNAYVYHKRRTRLKQFFRQVEHSGEARIVLSQKYPSTLKLVHCLPAVFVVGVIGLCLLGIFFPWLYSLLLLYVLLLFVDATCAYRGNIGIGVLAVAASFTQLFGYGTGFIRAWWRWKMKKK</sequence>
<dbReference type="RefSeq" id="WP_251967572.1">
    <property type="nucleotide sequence ID" value="NZ_CP146284.1"/>
</dbReference>
<dbReference type="Gene3D" id="3.90.550.10">
    <property type="entry name" value="Spore Coat Polysaccharide Biosynthesis Protein SpsA, Chain A"/>
    <property type="match status" value="1"/>
</dbReference>
<name>A0ABZ2IHV3_9BACT</name>
<feature type="domain" description="Glycosyltransferase 2-like" evidence="2">
    <location>
        <begin position="5"/>
        <end position="169"/>
    </location>
</feature>
<dbReference type="EMBL" id="CP146284">
    <property type="protein sequence ID" value="WWV65357.1"/>
    <property type="molecule type" value="Genomic_DNA"/>
</dbReference>
<feature type="transmembrane region" description="Helical" evidence="1">
    <location>
        <begin position="242"/>
        <end position="275"/>
    </location>
</feature>
<dbReference type="PANTHER" id="PTHR43685:SF2">
    <property type="entry name" value="GLYCOSYLTRANSFERASE 2-LIKE DOMAIN-CONTAINING PROTEIN"/>
    <property type="match status" value="1"/>
</dbReference>
<evidence type="ECO:0000313" key="4">
    <source>
        <dbReference type="Proteomes" id="UP001320603"/>
    </source>
</evidence>
<dbReference type="PANTHER" id="PTHR43685">
    <property type="entry name" value="GLYCOSYLTRANSFERASE"/>
    <property type="match status" value="1"/>
</dbReference>
<dbReference type="SUPFAM" id="SSF53448">
    <property type="entry name" value="Nucleotide-diphospho-sugar transferases"/>
    <property type="match status" value="1"/>
</dbReference>
<dbReference type="InterPro" id="IPR029044">
    <property type="entry name" value="Nucleotide-diphossugar_trans"/>
</dbReference>
<keyword evidence="1" id="KW-0472">Membrane</keyword>
<reference evidence="3 4" key="1">
    <citation type="submission" date="2024-02" db="EMBL/GenBank/DDBJ databases">
        <title>Whole genome sequencing of Parabacteroides sp. AD58.</title>
        <authorList>
            <person name="Chaplin A.V."/>
            <person name="Pikina A.P."/>
            <person name="Sokolova S.R."/>
            <person name="Korostin D.O."/>
            <person name="Efimov B.A."/>
        </authorList>
    </citation>
    <scope>NUCLEOTIDE SEQUENCE [LARGE SCALE GENOMIC DNA]</scope>
    <source>
        <strain evidence="3 4">AD58</strain>
    </source>
</reference>
<dbReference type="Pfam" id="PF00535">
    <property type="entry name" value="Glycos_transf_2"/>
    <property type="match status" value="1"/>
</dbReference>